<accession>A0A6J2PKB4</accession>
<comment type="subcellular location">
    <subcellularLocation>
        <location evidence="1 8">Cytoplasm</location>
    </subcellularLocation>
    <subcellularLocation>
        <location evidence="2">Golgi apparatus</location>
        <location evidence="2">trans-Golgi network</location>
    </subcellularLocation>
</comment>
<keyword evidence="9" id="KW-1185">Reference proteome</keyword>
<dbReference type="Proteomes" id="UP000504630">
    <property type="component" value="Chromosome 5"/>
</dbReference>
<protein>
    <recommendedName>
        <fullName evidence="8">Rab GDP dissociation inhibitor</fullName>
    </recommendedName>
</protein>
<name>A0A6J2PKB4_COTGO</name>
<dbReference type="GO" id="GO:0005096">
    <property type="term" value="F:GTPase activator activity"/>
    <property type="evidence" value="ECO:0007669"/>
    <property type="project" value="UniProtKB-KW"/>
</dbReference>
<evidence type="ECO:0000256" key="7">
    <source>
        <dbReference type="ARBA" id="ARBA00037119"/>
    </source>
</evidence>
<dbReference type="FunFam" id="3.30.519.10:FF:000005">
    <property type="entry name" value="Rab GDP dissociation inhibitor"/>
    <property type="match status" value="1"/>
</dbReference>
<dbReference type="PANTHER" id="PTHR11787:SF3">
    <property type="entry name" value="RAB GDP DISSOCIATION INHIBITOR ALPHA"/>
    <property type="match status" value="1"/>
</dbReference>
<dbReference type="GO" id="GO:0005794">
    <property type="term" value="C:Golgi apparatus"/>
    <property type="evidence" value="ECO:0007669"/>
    <property type="project" value="UniProtKB-SubCell"/>
</dbReference>
<gene>
    <name evidence="10" type="primary">LOC115007694</name>
</gene>
<comment type="similarity">
    <text evidence="3 8">Belongs to the Rab GDI family.</text>
</comment>
<evidence type="ECO:0000313" key="9">
    <source>
        <dbReference type="Proteomes" id="UP000504630"/>
    </source>
</evidence>
<evidence type="ECO:0000313" key="10">
    <source>
        <dbReference type="RefSeq" id="XP_029286498.1"/>
    </source>
</evidence>
<dbReference type="GO" id="GO:0015031">
    <property type="term" value="P:protein transport"/>
    <property type="evidence" value="ECO:0007669"/>
    <property type="project" value="InterPro"/>
</dbReference>
<dbReference type="Gene3D" id="3.30.519.10">
    <property type="entry name" value="Guanine Nucleotide Dissociation Inhibitor, domain 2"/>
    <property type="match status" value="1"/>
</dbReference>
<evidence type="ECO:0000256" key="5">
    <source>
        <dbReference type="ARBA" id="ARBA00022490"/>
    </source>
</evidence>
<dbReference type="GeneID" id="115007694"/>
<comment type="function">
    <text evidence="8">Regulates the GDP/GTP exchange reaction of most RAB proteins by inhibiting the dissociation of GDP from them, and the subsequent binding of GTP.</text>
</comment>
<evidence type="ECO:0000256" key="3">
    <source>
        <dbReference type="ARBA" id="ARBA00005593"/>
    </source>
</evidence>
<keyword evidence="4 8" id="KW-0343">GTPase activation</keyword>
<evidence type="ECO:0000256" key="6">
    <source>
        <dbReference type="ARBA" id="ARBA00023034"/>
    </source>
</evidence>
<dbReference type="GO" id="GO:0005093">
    <property type="term" value="F:Rab GDP-dissociation inhibitor activity"/>
    <property type="evidence" value="ECO:0007669"/>
    <property type="project" value="InterPro"/>
</dbReference>
<dbReference type="AlphaFoldDB" id="A0A6J2PKB4"/>
<dbReference type="PANTHER" id="PTHR11787">
    <property type="entry name" value="RAB GDP-DISSOCIATION INHIBITOR"/>
    <property type="match status" value="1"/>
</dbReference>
<evidence type="ECO:0000256" key="8">
    <source>
        <dbReference type="RuleBase" id="RU363124"/>
    </source>
</evidence>
<dbReference type="KEGG" id="cgob:115007694"/>
<sequence length="444" mass="50215">MEEYDIIVLGTGIKESILSGLMSQSGNKILHIDRNPYYGGESASISPLEELYKKFKLPGPAKSMDHGKEWNIDLIPKFLLANGELVKILMRTEVTRYLDFKVVEASYVYKAGKVHKVPCTEEDAMHASDLMGMFDKRRFKKLLLFALNFDVRNPRTYQDVDPNKMTTRDLFGRFDLGLDVMEFTGHAIALHSSDSYLDQPCGETIRRIQLYAESLSRHNSSPYLYPVYGLGELPQAFARLSAEYGGKFLMNRAVDELVMDNGKVKAVKSEGKLFSCKQVICDPSYVPNRVRKVERVIRVICLLNHPVKNTHEANSCQIIIPQTQLNRKSDIYISVVSYGHSVASDGMYIATVSTTAETSNPEKEVQPGLELLEPIVQKFVSVSNVLVPKEDGKTSQIFVSRSYDALNHFEVEYEDIKDMYLRITGAELGFRGSQRHQSHNSDED</sequence>
<keyword evidence="6" id="KW-0333">Golgi apparatus</keyword>
<dbReference type="InterPro" id="IPR018203">
    <property type="entry name" value="GDP_dissociation_inhibitor"/>
</dbReference>
<evidence type="ECO:0000256" key="4">
    <source>
        <dbReference type="ARBA" id="ARBA00022468"/>
    </source>
</evidence>
<dbReference type="InterPro" id="IPR000806">
    <property type="entry name" value="RabGDI"/>
</dbReference>
<dbReference type="PRINTS" id="PR00891">
    <property type="entry name" value="RABGDIREP"/>
</dbReference>
<dbReference type="InterPro" id="IPR036188">
    <property type="entry name" value="FAD/NAD-bd_sf"/>
</dbReference>
<organism evidence="9 10">
    <name type="scientific">Cottoperca gobio</name>
    <name type="common">Frogmouth</name>
    <name type="synonym">Aphritis gobio</name>
    <dbReference type="NCBI Taxonomy" id="56716"/>
    <lineage>
        <taxon>Eukaryota</taxon>
        <taxon>Metazoa</taxon>
        <taxon>Chordata</taxon>
        <taxon>Craniata</taxon>
        <taxon>Vertebrata</taxon>
        <taxon>Euteleostomi</taxon>
        <taxon>Actinopterygii</taxon>
        <taxon>Neopterygii</taxon>
        <taxon>Teleostei</taxon>
        <taxon>Neoteleostei</taxon>
        <taxon>Acanthomorphata</taxon>
        <taxon>Eupercaria</taxon>
        <taxon>Perciformes</taxon>
        <taxon>Notothenioidei</taxon>
        <taxon>Bovichtidae</taxon>
        <taxon>Cottoperca</taxon>
    </lineage>
</organism>
<dbReference type="FunFam" id="1.10.405.10:FF:000001">
    <property type="entry name" value="Rab GDP dissociation inhibitor"/>
    <property type="match status" value="1"/>
</dbReference>
<dbReference type="PRINTS" id="PR00892">
    <property type="entry name" value="RABGDI"/>
</dbReference>
<dbReference type="GO" id="GO:0007264">
    <property type="term" value="P:small GTPase-mediated signal transduction"/>
    <property type="evidence" value="ECO:0007669"/>
    <property type="project" value="InterPro"/>
</dbReference>
<dbReference type="InParanoid" id="A0A6J2PKB4"/>
<dbReference type="Pfam" id="PF00996">
    <property type="entry name" value="GDI"/>
    <property type="match status" value="1"/>
</dbReference>
<dbReference type="OrthoDB" id="9446342at2759"/>
<evidence type="ECO:0000256" key="2">
    <source>
        <dbReference type="ARBA" id="ARBA00004601"/>
    </source>
</evidence>
<dbReference type="Gene3D" id="3.50.50.60">
    <property type="entry name" value="FAD/NAD(P)-binding domain"/>
    <property type="match status" value="1"/>
</dbReference>
<comment type="function">
    <text evidence="7">Regulates the GDP/GTP exchange reaction of most Rab proteins by inhibiting the dissociation of GDP from them, and the subsequent binding of GTP to them. Promotes the dissociation of GDP-bound Rab proteins from the membrane and inhibits their activation. Promotes the dissociation of RAB1A, RAB3A, RAB5A and RAB10 from membranes.</text>
</comment>
<dbReference type="SUPFAM" id="SSF51905">
    <property type="entry name" value="FAD/NAD(P)-binding domain"/>
    <property type="match status" value="2"/>
</dbReference>
<dbReference type="Gene3D" id="1.10.405.10">
    <property type="entry name" value="Guanine Nucleotide Dissociation Inhibitor, domain 1"/>
    <property type="match status" value="1"/>
</dbReference>
<reference evidence="10" key="1">
    <citation type="submission" date="2025-08" db="UniProtKB">
        <authorList>
            <consortium name="RefSeq"/>
        </authorList>
    </citation>
    <scope>IDENTIFICATION</scope>
</reference>
<evidence type="ECO:0000256" key="1">
    <source>
        <dbReference type="ARBA" id="ARBA00004496"/>
    </source>
</evidence>
<dbReference type="GO" id="GO:0016192">
    <property type="term" value="P:vesicle-mediated transport"/>
    <property type="evidence" value="ECO:0007669"/>
    <property type="project" value="TreeGrafter"/>
</dbReference>
<keyword evidence="5 8" id="KW-0963">Cytoplasm</keyword>
<proteinExistence type="inferred from homology"/>
<dbReference type="RefSeq" id="XP_029286498.1">
    <property type="nucleotide sequence ID" value="XM_029430638.1"/>
</dbReference>